<reference evidence="1" key="1">
    <citation type="submission" date="2021-12" db="EMBL/GenBank/DDBJ databases">
        <title>Enterovibrio ZSDZ35 sp. nov. and Enterovibrio ZSDZ42 sp. nov., isolated from coastal seawater in Qingdao.</title>
        <authorList>
            <person name="Zhang P."/>
        </authorList>
    </citation>
    <scope>NUCLEOTIDE SEQUENCE</scope>
    <source>
        <strain evidence="1">ZSDZ35</strain>
    </source>
</reference>
<evidence type="ECO:0000313" key="2">
    <source>
        <dbReference type="Proteomes" id="UP001149821"/>
    </source>
</evidence>
<accession>A0ABT5QFV9</accession>
<proteinExistence type="predicted"/>
<protein>
    <submittedName>
        <fullName evidence="1">Uncharacterized protein</fullName>
    </submittedName>
</protein>
<sequence>MKPLIYLVFVLSLFGCKVESETLASETMRSQEQVWVFIQFNIFEEDDELESYYYYAQVSKKMYDEISENDIDEGFILLQNVKYWGDSGLIYDYKDVENSGEIVFRIENIVKIDLVNVEPKAGLGYEQFEESDIELEVPTHKIPNTATE</sequence>
<dbReference type="Proteomes" id="UP001149821">
    <property type="component" value="Unassembled WGS sequence"/>
</dbReference>
<name>A0ABT5QFV9_9GAMM</name>
<organism evidence="1 2">
    <name type="scientific">Enterovibrio qingdaonensis</name>
    <dbReference type="NCBI Taxonomy" id="2899818"/>
    <lineage>
        <taxon>Bacteria</taxon>
        <taxon>Pseudomonadati</taxon>
        <taxon>Pseudomonadota</taxon>
        <taxon>Gammaproteobacteria</taxon>
        <taxon>Vibrionales</taxon>
        <taxon>Vibrionaceae</taxon>
        <taxon>Enterovibrio</taxon>
    </lineage>
</organism>
<comment type="caution">
    <text evidence="1">The sequence shown here is derived from an EMBL/GenBank/DDBJ whole genome shotgun (WGS) entry which is preliminary data.</text>
</comment>
<dbReference type="EMBL" id="JAJUBB010000001">
    <property type="protein sequence ID" value="MDD1779858.1"/>
    <property type="molecule type" value="Genomic_DNA"/>
</dbReference>
<gene>
    <name evidence="1" type="ORF">LRP49_01495</name>
</gene>
<dbReference type="RefSeq" id="WP_274139691.1">
    <property type="nucleotide sequence ID" value="NZ_JAJUBB010000001.1"/>
</dbReference>
<evidence type="ECO:0000313" key="1">
    <source>
        <dbReference type="EMBL" id="MDD1779858.1"/>
    </source>
</evidence>
<keyword evidence="2" id="KW-1185">Reference proteome</keyword>
<dbReference type="PROSITE" id="PS51257">
    <property type="entry name" value="PROKAR_LIPOPROTEIN"/>
    <property type="match status" value="1"/>
</dbReference>